<dbReference type="InterPro" id="IPR050570">
    <property type="entry name" value="Cell_wall_metabolism_enzyme"/>
</dbReference>
<proteinExistence type="predicted"/>
<dbReference type="FunFam" id="2.70.70.10:FF:000006">
    <property type="entry name" value="M23 family peptidase"/>
    <property type="match status" value="1"/>
</dbReference>
<dbReference type="InterPro" id="IPR016047">
    <property type="entry name" value="M23ase_b-sheet_dom"/>
</dbReference>
<dbReference type="GO" id="GO:0004222">
    <property type="term" value="F:metalloendopeptidase activity"/>
    <property type="evidence" value="ECO:0007669"/>
    <property type="project" value="TreeGrafter"/>
</dbReference>
<evidence type="ECO:0000256" key="1">
    <source>
        <dbReference type="SAM" id="Coils"/>
    </source>
</evidence>
<feature type="region of interest" description="Disordered" evidence="2">
    <location>
        <begin position="132"/>
        <end position="161"/>
    </location>
</feature>
<reference evidence="4" key="1">
    <citation type="submission" date="2021-04" db="EMBL/GenBank/DDBJ databases">
        <title>Draft genome sequence of Xylanibacillus composti strain K13.</title>
        <authorList>
            <person name="Uke A."/>
            <person name="Chhe C."/>
            <person name="Baramee S."/>
            <person name="Kosugi A."/>
        </authorList>
    </citation>
    <scope>NUCLEOTIDE SEQUENCE</scope>
    <source>
        <strain evidence="4">K13</strain>
    </source>
</reference>
<dbReference type="EMBL" id="BOVK01000025">
    <property type="protein sequence ID" value="GIQ69233.1"/>
    <property type="molecule type" value="Genomic_DNA"/>
</dbReference>
<dbReference type="RefSeq" id="WP_213412038.1">
    <property type="nucleotide sequence ID" value="NZ_BOVK01000025.1"/>
</dbReference>
<evidence type="ECO:0000256" key="2">
    <source>
        <dbReference type="SAM" id="MobiDB-lite"/>
    </source>
</evidence>
<dbReference type="Pfam" id="PF01551">
    <property type="entry name" value="Peptidase_M23"/>
    <property type="match status" value="1"/>
</dbReference>
<feature type="compositionally biased region" description="Polar residues" evidence="2">
    <location>
        <begin position="138"/>
        <end position="153"/>
    </location>
</feature>
<dbReference type="PANTHER" id="PTHR21666:SF286">
    <property type="entry name" value="LIPOPROTEIN NLPD"/>
    <property type="match status" value="1"/>
</dbReference>
<feature type="domain" description="M23ase beta-sheet core" evidence="3">
    <location>
        <begin position="253"/>
        <end position="347"/>
    </location>
</feature>
<dbReference type="CDD" id="cd12797">
    <property type="entry name" value="M23_peptidase"/>
    <property type="match status" value="1"/>
</dbReference>
<dbReference type="InterPro" id="IPR011055">
    <property type="entry name" value="Dup_hybrid_motif"/>
</dbReference>
<dbReference type="Gene3D" id="2.70.70.10">
    <property type="entry name" value="Glucose Permease (Domain IIA)"/>
    <property type="match status" value="1"/>
</dbReference>
<dbReference type="SUPFAM" id="SSF51261">
    <property type="entry name" value="Duplicated hybrid motif"/>
    <property type="match status" value="1"/>
</dbReference>
<feature type="coiled-coil region" evidence="1">
    <location>
        <begin position="57"/>
        <end position="126"/>
    </location>
</feature>
<keyword evidence="5" id="KW-1185">Reference proteome</keyword>
<name>A0A8J4H5U2_9BACL</name>
<dbReference type="AlphaFoldDB" id="A0A8J4H5U2"/>
<dbReference type="PANTHER" id="PTHR21666">
    <property type="entry name" value="PEPTIDASE-RELATED"/>
    <property type="match status" value="1"/>
</dbReference>
<gene>
    <name evidence="4" type="ORF">XYCOK13_20570</name>
</gene>
<dbReference type="Proteomes" id="UP000677918">
    <property type="component" value="Unassembled WGS sequence"/>
</dbReference>
<keyword evidence="1" id="KW-0175">Coiled coil</keyword>
<evidence type="ECO:0000259" key="3">
    <source>
        <dbReference type="Pfam" id="PF01551"/>
    </source>
</evidence>
<organism evidence="4 5">
    <name type="scientific">Xylanibacillus composti</name>
    <dbReference type="NCBI Taxonomy" id="1572762"/>
    <lineage>
        <taxon>Bacteria</taxon>
        <taxon>Bacillati</taxon>
        <taxon>Bacillota</taxon>
        <taxon>Bacilli</taxon>
        <taxon>Bacillales</taxon>
        <taxon>Paenibacillaceae</taxon>
        <taxon>Xylanibacillus</taxon>
    </lineage>
</organism>
<evidence type="ECO:0000313" key="4">
    <source>
        <dbReference type="EMBL" id="GIQ69233.1"/>
    </source>
</evidence>
<sequence>MRPRHLVKPSKKLTFLLLSRTDRPVRRFKISKRALVGVPAAVAAAAAGSAIWQAGIQAHLQVKIAELDEQLAKKQEQYIEMENRKDATIGSLQTEIITLSEQSQKLQQEMDAIFALQDELKAMAEEEGVDWPELPGETDSNPKGQPVTISSVGGSARPDSPAIPRVNIAAAGGLHTPATNDHMNALIAETKTELTQTAVHLEELAEQMEASRKALETKIHRLRTTPSIWPASSRRITSGFGIRRDPFTGRASFHAGLDIDGSQKDPIYAAADGTVETVASDAQRGNYIILNHGNGIKTVYMHLYSFSVAKGDQVMKGDRIGRMGTTGRSTGTHLHYEVRRNGEPVNPMAYLR</sequence>
<accession>A0A8J4H5U2</accession>
<feature type="coiled-coil region" evidence="1">
    <location>
        <begin position="191"/>
        <end position="225"/>
    </location>
</feature>
<evidence type="ECO:0000313" key="5">
    <source>
        <dbReference type="Proteomes" id="UP000677918"/>
    </source>
</evidence>
<comment type="caution">
    <text evidence="4">The sequence shown here is derived from an EMBL/GenBank/DDBJ whole genome shotgun (WGS) entry which is preliminary data.</text>
</comment>
<protein>
    <submittedName>
        <fullName evidence="4">Peptidase M24</fullName>
    </submittedName>
</protein>